<gene>
    <name evidence="4" type="ORF">JRO89_XS14G0109300</name>
</gene>
<dbReference type="CDD" id="cd13969">
    <property type="entry name" value="ADCK1-like"/>
    <property type="match status" value="1"/>
</dbReference>
<dbReference type="PANTHER" id="PTHR43173:SF19">
    <property type="entry name" value="AARF DOMAIN-CONTAINING PROTEIN KINASE 1"/>
    <property type="match status" value="1"/>
</dbReference>
<evidence type="ECO:0000259" key="3">
    <source>
        <dbReference type="Pfam" id="PF03109"/>
    </source>
</evidence>
<reference evidence="4 5" key="1">
    <citation type="submission" date="2021-02" db="EMBL/GenBank/DDBJ databases">
        <title>Plant Genome Project.</title>
        <authorList>
            <person name="Zhang R.-G."/>
        </authorList>
    </citation>
    <scope>NUCLEOTIDE SEQUENCE [LARGE SCALE GENOMIC DNA]</scope>
    <source>
        <tissue evidence="4">Leaves</tissue>
    </source>
</reference>
<proteinExistence type="inferred from homology"/>
<evidence type="ECO:0000256" key="2">
    <source>
        <dbReference type="SAM" id="SignalP"/>
    </source>
</evidence>
<dbReference type="Proteomes" id="UP000827721">
    <property type="component" value="Unassembled WGS sequence"/>
</dbReference>
<dbReference type="Pfam" id="PF03109">
    <property type="entry name" value="ABC1"/>
    <property type="match status" value="2"/>
</dbReference>
<comment type="caution">
    <text evidence="4">The sequence shown here is derived from an EMBL/GenBank/DDBJ whole genome shotgun (WGS) entry which is preliminary data.</text>
</comment>
<feature type="domain" description="ABC1 atypical kinase-like" evidence="3">
    <location>
        <begin position="168"/>
        <end position="264"/>
    </location>
</feature>
<dbReference type="Gene3D" id="1.10.510.10">
    <property type="entry name" value="Transferase(Phosphotransferase) domain 1"/>
    <property type="match status" value="1"/>
</dbReference>
<keyword evidence="2" id="KW-0732">Signal</keyword>
<evidence type="ECO:0000313" key="5">
    <source>
        <dbReference type="Proteomes" id="UP000827721"/>
    </source>
</evidence>
<evidence type="ECO:0000313" key="4">
    <source>
        <dbReference type="EMBL" id="KAH7548367.1"/>
    </source>
</evidence>
<dbReference type="PANTHER" id="PTHR43173">
    <property type="entry name" value="ABC1 FAMILY PROTEIN"/>
    <property type="match status" value="1"/>
</dbReference>
<accession>A0ABQ8H4Z1</accession>
<organism evidence="4 5">
    <name type="scientific">Xanthoceras sorbifolium</name>
    <dbReference type="NCBI Taxonomy" id="99658"/>
    <lineage>
        <taxon>Eukaryota</taxon>
        <taxon>Viridiplantae</taxon>
        <taxon>Streptophyta</taxon>
        <taxon>Embryophyta</taxon>
        <taxon>Tracheophyta</taxon>
        <taxon>Spermatophyta</taxon>
        <taxon>Magnoliopsida</taxon>
        <taxon>eudicotyledons</taxon>
        <taxon>Gunneridae</taxon>
        <taxon>Pentapetalae</taxon>
        <taxon>rosids</taxon>
        <taxon>malvids</taxon>
        <taxon>Sapindales</taxon>
        <taxon>Sapindaceae</taxon>
        <taxon>Xanthoceroideae</taxon>
        <taxon>Xanthoceras</taxon>
    </lineage>
</organism>
<name>A0ABQ8H4Z1_9ROSI</name>
<dbReference type="EMBL" id="JAFEMO010000014">
    <property type="protein sequence ID" value="KAH7548367.1"/>
    <property type="molecule type" value="Genomic_DNA"/>
</dbReference>
<comment type="similarity">
    <text evidence="1">Belongs to the protein kinase superfamily. ADCK protein kinase family.</text>
</comment>
<dbReference type="InterPro" id="IPR011009">
    <property type="entry name" value="Kinase-like_dom_sf"/>
</dbReference>
<feature type="domain" description="ABC1 atypical kinase-like" evidence="3">
    <location>
        <begin position="300"/>
        <end position="460"/>
    </location>
</feature>
<dbReference type="InterPro" id="IPR045307">
    <property type="entry name" value="ADCK1_dom"/>
</dbReference>
<dbReference type="InterPro" id="IPR051130">
    <property type="entry name" value="Mito_struct-func_regulator"/>
</dbReference>
<dbReference type="SUPFAM" id="SSF56112">
    <property type="entry name" value="Protein kinase-like (PK-like)"/>
    <property type="match status" value="1"/>
</dbReference>
<keyword evidence="5" id="KW-1185">Reference proteome</keyword>
<protein>
    <recommendedName>
        <fullName evidence="3">ABC1 atypical kinase-like domain-containing protein</fullName>
    </recommendedName>
</protein>
<dbReference type="InterPro" id="IPR004147">
    <property type="entry name" value="ABC1_dom"/>
</dbReference>
<feature type="signal peptide" evidence="2">
    <location>
        <begin position="1"/>
        <end position="26"/>
    </location>
</feature>
<sequence>MAARSVWRTRAKLALAATALCSGAAAAAISSSEDPATALKLCSTVPVRLCRNSVTAASIAFGISSAKRLTKPGFTTWENCALFESFRKLYYEDGLLSLVSYYEYSLWGLPEGSTERLKVKHEVHLRSARKLQELCFKNGGIYIKLGQHIGQLEYLVPEEYVQTMRECMLNKCPVSSYDQVCEVFKKELGDTPDKIFNEFDPVPIASASLAQVHVARTRDGQKLAVKVQHTHMTDTAAADHATVELIVNTLHWFFPSFDYRLIAKFSRLTADGYLMKCVKVYPRQVASTHGFVINFCLICCFRKEEHELDFLLEAKNSVKVLDNFRKLSPHIANYIYAPKVHWNLSTSKLLTMEYIDGAQVNDVKMIKKLGIRPDEVAKLVSQAFAEMMFKHGFVHCDPHAANLLIRPLPSGKKSLLGKREPQLILLDHGLYKELDLSTRFNYASLWKALIFADANAIKENSIKLGAGEDLYALFAGILTMRPWNRVIDPAVDHLVIKGSDDDRSELQMYASQYFTQISELLRRLPRVILLMLKTNDCLRAVNNALVQGYSPEMFLIIGEVSSKAVIEAKLLQNKSFLRRISVWLEELCLEARLFSIHIFLWLLQLRKALSWSS</sequence>
<feature type="chain" id="PRO_5045356436" description="ABC1 atypical kinase-like domain-containing protein" evidence="2">
    <location>
        <begin position="27"/>
        <end position="613"/>
    </location>
</feature>
<evidence type="ECO:0000256" key="1">
    <source>
        <dbReference type="ARBA" id="ARBA00009670"/>
    </source>
</evidence>